<feature type="region of interest" description="Disordered" evidence="1">
    <location>
        <begin position="1733"/>
        <end position="1814"/>
    </location>
</feature>
<gene>
    <name evidence="3" type="ORF">NEZAVI_LOCUS3934</name>
</gene>
<feature type="region of interest" description="Disordered" evidence="1">
    <location>
        <begin position="1449"/>
        <end position="1670"/>
    </location>
</feature>
<feature type="compositionally biased region" description="Basic and acidic residues" evidence="1">
    <location>
        <begin position="1598"/>
        <end position="1612"/>
    </location>
</feature>
<feature type="compositionally biased region" description="Basic and acidic residues" evidence="1">
    <location>
        <begin position="1199"/>
        <end position="1217"/>
    </location>
</feature>
<feature type="compositionally biased region" description="Basic and acidic residues" evidence="1">
    <location>
        <begin position="410"/>
        <end position="428"/>
    </location>
</feature>
<feature type="region of interest" description="Disordered" evidence="1">
    <location>
        <begin position="329"/>
        <end position="375"/>
    </location>
</feature>
<feature type="compositionally biased region" description="Polar residues" evidence="1">
    <location>
        <begin position="1785"/>
        <end position="1797"/>
    </location>
</feature>
<reference evidence="3" key="1">
    <citation type="submission" date="2022-01" db="EMBL/GenBank/DDBJ databases">
        <authorList>
            <person name="King R."/>
        </authorList>
    </citation>
    <scope>NUCLEOTIDE SEQUENCE</scope>
</reference>
<proteinExistence type="predicted"/>
<feature type="compositionally biased region" description="Basic and acidic residues" evidence="1">
    <location>
        <begin position="347"/>
        <end position="362"/>
    </location>
</feature>
<feature type="compositionally biased region" description="Polar residues" evidence="1">
    <location>
        <begin position="1555"/>
        <end position="1581"/>
    </location>
</feature>
<organism evidence="3 4">
    <name type="scientific">Nezara viridula</name>
    <name type="common">Southern green stink bug</name>
    <name type="synonym">Cimex viridulus</name>
    <dbReference type="NCBI Taxonomy" id="85310"/>
    <lineage>
        <taxon>Eukaryota</taxon>
        <taxon>Metazoa</taxon>
        <taxon>Ecdysozoa</taxon>
        <taxon>Arthropoda</taxon>
        <taxon>Hexapoda</taxon>
        <taxon>Insecta</taxon>
        <taxon>Pterygota</taxon>
        <taxon>Neoptera</taxon>
        <taxon>Paraneoptera</taxon>
        <taxon>Hemiptera</taxon>
        <taxon>Heteroptera</taxon>
        <taxon>Panheteroptera</taxon>
        <taxon>Pentatomomorpha</taxon>
        <taxon>Pentatomoidea</taxon>
        <taxon>Pentatomidae</taxon>
        <taxon>Pentatominae</taxon>
        <taxon>Nezara</taxon>
    </lineage>
</organism>
<sequence length="1849" mass="213052">MRVLSAASVLVTLVLCTADDVPRWSKPDDIRSQGEWVPLKNDRINQQPIRIPSAITSPRHNHERSFPHHNPANQFLGDYPKQQMVASQTAPQRIAFVNPQGLSQQQILQQQLQPQLQLQQQLPTQLQPQIQQQLDSQQLLTQFLNQQIQQASLPIFNRALLQKEPVSSPHYFSQPNQFGIVPNYNQGQLLPNEQYTVGNEREIGTDERAVSKDAVRQGIPDNSYEKLAKTKYSGEPFNSNLSSVGDPNQKEEIQILYVPIEMLKQQEQNLRNKAGRKPEFNQPLSKDLYTPELGGRNPDLSQINNQKESRKFRHPIQPLKEQVPAYHLKQPTTQGKSVYSNSEVTEEPIKDTKEIVSNRDYNDYSTNYKPHTQSRGEYIQRYETENSNLGTSVPGNKEQNVDETTIKDEISDYKHSQQDRNTQKDYVNKPEPSLPPPNQPPLSVFMEKTTSSRIGDLVGLLRGSKTIPVLDSIGPDSPQIFVGPSNLNTPSGYIKYELPYLSSLDKYQTSNKLSQVPFFVAPLNFQPPPGFAKIPFPPPHIGSVVLSNISQQTSSIQQNPIPQSNPDLRTTNYKKETFTIPADISSISPQLPSLINSLQEEEYSSSSSTETLTETTDATPIKQRRPSSSRRFNSRGSQRGSVSYASTTKRPSVSRQRRPLNRNTNHRTNPYSEAVTNVPEAPTEHHYEPDANYYQYKSSKDSIDSSEKDTLSHKVTDTPQYNPDDRHPSAVQYTGNIENTKEDDSSRESINAGLANQNSGYISKYSNDETVATTPEQTLNGAYYSPDTINKNIAHTSSPQYQNVASSGETYDEYQPTNFNGKTTRNNLSPTDKRSGIETTRKYEEPVVYQQGSPLTYPEVSSITNDYDEVNYRKRQRENASVQPSIAEQNYNYRQKDQRIESPHVMQDADYSRETVNKDSIHLQHARKQEQHQTIEDGRNLNPSYNGYVSSNEEQNTTPYIQKSSYESASQESLEPYRDVQSPDKISEQTVPKKHSYHDSQPTTNKNEDYNERSHYDSNISETPKPTTERTYSSRSRSRGRGRPYHQYKVTSTEPPINSSEESDENSHYTRSDVTTSSPGRRYSHTRAHRRPLRPTASTTTTSTTNAPPGTKYLIRTRRPTVPQTKLHTGRGRIRRPTTPTTTVPTTTTEHLQTLPVLWQQPHRLSPSQNDYRTKESSKQAQSSILDSSEYAEETPQYSDERVHDKSTYEPQNDRNQDLNQGTYKKYSESDAPRRVPAYSYETQEENFPTQKQFRATPQPYYTDEYETTPKAHYARNYETTQKHQYRDYETTQKPQYSKDYETTQKAYYPRDYETTQRTPYSRPHETTQKVHNSRDYDTTEKTQYLREYETTDKPQYSRDYETTPKQQYYREYETTQKPQYYREYETTQNPSHYRGHDSNPSPKYYNDYDTTKKVAYDYETTEKPKSFKDSNYYETTKKVTNYKDYETTPRPYVSEADINEKQSYVPRTSHRTSNHRRRPSAATTRYDSPKPVKNTRVEEPVKDSDSDYWNQGVTIQQSQSYVFNPDETYSEEKQVASPKDSKHEPSQNDYDDYYNTQESEQYSSDQSPYPSNEQKITYTQIKEGEYTGKASQYPSKDPSRFVDEDQDKTEKFTQQNDSTKTGYYSSRVKQETPIVEYEADHGLSDESEDTHQNSKTAQGNRKRGTWVRRKIKKPKDLFETAESQRISSVRENSLITEINPKDLQINNYTKERFNGIQKESNLKLNETNKALLMENGQNVTDKKITDSSEEKNSEEEKSSSEEVEDVLAKETTTEMTTEKDEAFNTYQTPSITTLPLDTTEVKDTSEPYRTSTTTEISLETEICYKGQCIKTKRRKEDRDSISTPNIKT</sequence>
<dbReference type="OrthoDB" id="6382824at2759"/>
<feature type="compositionally biased region" description="Basic and acidic residues" evidence="1">
    <location>
        <begin position="698"/>
        <end position="716"/>
    </location>
</feature>
<feature type="compositionally biased region" description="Basic and acidic residues" evidence="1">
    <location>
        <begin position="1741"/>
        <end position="1783"/>
    </location>
</feature>
<accession>A0A9P0E6N2</accession>
<feature type="compositionally biased region" description="Basic and acidic residues" evidence="1">
    <location>
        <begin position="1323"/>
        <end position="1365"/>
    </location>
</feature>
<feature type="compositionally biased region" description="Polar residues" evidence="1">
    <location>
        <begin position="1049"/>
        <end position="1060"/>
    </location>
</feature>
<feature type="region of interest" description="Disordered" evidence="1">
    <location>
        <begin position="410"/>
        <end position="441"/>
    </location>
</feature>
<evidence type="ECO:0000313" key="4">
    <source>
        <dbReference type="Proteomes" id="UP001152798"/>
    </source>
</evidence>
<feature type="compositionally biased region" description="Polar residues" evidence="1">
    <location>
        <begin position="1017"/>
        <end position="1031"/>
    </location>
</feature>
<name>A0A9P0E6N2_NEZVI</name>
<keyword evidence="4" id="KW-1185">Reference proteome</keyword>
<feature type="region of interest" description="Disordered" evidence="1">
    <location>
        <begin position="875"/>
        <end position="903"/>
    </location>
</feature>
<feature type="compositionally biased region" description="Basic and acidic residues" evidence="1">
    <location>
        <begin position="926"/>
        <end position="939"/>
    </location>
</feature>
<dbReference type="EMBL" id="OV725078">
    <property type="protein sequence ID" value="CAH1393232.1"/>
    <property type="molecule type" value="Genomic_DNA"/>
</dbReference>
<feature type="compositionally biased region" description="Polar residues" evidence="1">
    <location>
        <begin position="363"/>
        <end position="375"/>
    </location>
</feature>
<feature type="compositionally biased region" description="Low complexity" evidence="1">
    <location>
        <begin position="1137"/>
        <end position="1149"/>
    </location>
</feature>
<feature type="chain" id="PRO_5040196060" description="Neuropeptide" evidence="2">
    <location>
        <begin position="19"/>
        <end position="1849"/>
    </location>
</feature>
<dbReference type="Proteomes" id="UP001152798">
    <property type="component" value="Chromosome 2"/>
</dbReference>
<feature type="region of interest" description="Disordered" evidence="1">
    <location>
        <begin position="1316"/>
        <end position="1365"/>
    </location>
</feature>
<feature type="compositionally biased region" description="Polar residues" evidence="1">
    <location>
        <begin position="941"/>
        <end position="973"/>
    </location>
</feature>
<feature type="compositionally biased region" description="Basic and acidic residues" evidence="1">
    <location>
        <begin position="1488"/>
        <end position="1506"/>
    </location>
</feature>
<evidence type="ECO:0008006" key="5">
    <source>
        <dbReference type="Google" id="ProtNLM"/>
    </source>
</evidence>
<feature type="compositionally biased region" description="Basic and acidic residues" evidence="1">
    <location>
        <begin position="975"/>
        <end position="987"/>
    </location>
</feature>
<feature type="compositionally biased region" description="Basic residues" evidence="1">
    <location>
        <begin position="1661"/>
        <end position="1670"/>
    </location>
</feature>
<evidence type="ECO:0000313" key="3">
    <source>
        <dbReference type="EMBL" id="CAH1393232.1"/>
    </source>
</evidence>
<feature type="compositionally biased region" description="Polar residues" evidence="1">
    <location>
        <begin position="799"/>
        <end position="830"/>
    </location>
</feature>
<evidence type="ECO:0000256" key="1">
    <source>
        <dbReference type="SAM" id="MobiDB-lite"/>
    </source>
</evidence>
<feature type="region of interest" description="Disordered" evidence="1">
    <location>
        <begin position="926"/>
        <end position="1235"/>
    </location>
</feature>
<feature type="compositionally biased region" description="Low complexity" evidence="1">
    <location>
        <begin position="598"/>
        <end position="616"/>
    </location>
</feature>
<feature type="compositionally biased region" description="Basic residues" evidence="1">
    <location>
        <begin position="1036"/>
        <end position="1046"/>
    </location>
</feature>
<keyword evidence="2" id="KW-0732">Signal</keyword>
<feature type="signal peptide" evidence="2">
    <location>
        <begin position="1"/>
        <end position="18"/>
    </location>
</feature>
<feature type="region of interest" description="Disordered" evidence="1">
    <location>
        <begin position="799"/>
        <end position="842"/>
    </location>
</feature>
<feature type="compositionally biased region" description="Polar residues" evidence="1">
    <location>
        <begin position="643"/>
        <end position="654"/>
    </location>
</feature>
<feature type="compositionally biased region" description="Polar residues" evidence="1">
    <location>
        <begin position="879"/>
        <end position="893"/>
    </location>
</feature>
<feature type="compositionally biased region" description="Polar residues" evidence="1">
    <location>
        <begin position="1508"/>
        <end position="1523"/>
    </location>
</feature>
<feature type="compositionally biased region" description="Polar residues" evidence="1">
    <location>
        <begin position="330"/>
        <end position="343"/>
    </location>
</feature>
<protein>
    <recommendedName>
        <fullName evidence="5">Neuropeptide</fullName>
    </recommendedName>
</protein>
<feature type="compositionally biased region" description="Polar residues" evidence="1">
    <location>
        <begin position="1613"/>
        <end position="1625"/>
    </location>
</feature>
<feature type="compositionally biased region" description="Basic residues" evidence="1">
    <location>
        <begin position="1082"/>
        <end position="1093"/>
    </location>
</feature>
<feature type="compositionally biased region" description="Low complexity" evidence="1">
    <location>
        <begin position="629"/>
        <end position="641"/>
    </location>
</feature>
<feature type="compositionally biased region" description="Basic and acidic residues" evidence="1">
    <location>
        <begin position="1639"/>
        <end position="1653"/>
    </location>
</feature>
<feature type="compositionally biased region" description="Polar residues" evidence="1">
    <location>
        <begin position="661"/>
        <end position="675"/>
    </location>
</feature>
<feature type="compositionally biased region" description="Basic and acidic residues" evidence="1">
    <location>
        <begin position="1531"/>
        <end position="1547"/>
    </location>
</feature>
<feature type="compositionally biased region" description="Low complexity" evidence="1">
    <location>
        <begin position="1095"/>
        <end position="1111"/>
    </location>
</feature>
<feature type="compositionally biased region" description="Basic and acidic residues" evidence="1">
    <location>
        <begin position="831"/>
        <end position="842"/>
    </location>
</feature>
<feature type="region of interest" description="Disordered" evidence="1">
    <location>
        <begin position="598"/>
        <end position="730"/>
    </location>
</feature>
<feature type="region of interest" description="Disordered" evidence="1">
    <location>
        <begin position="1387"/>
        <end position="1406"/>
    </location>
</feature>
<feature type="compositionally biased region" description="Basic residues" evidence="1">
    <location>
        <begin position="1469"/>
        <end position="1480"/>
    </location>
</feature>
<evidence type="ECO:0000256" key="2">
    <source>
        <dbReference type="SAM" id="SignalP"/>
    </source>
</evidence>
<feature type="compositionally biased region" description="Basic and acidic residues" evidence="1">
    <location>
        <begin position="1006"/>
        <end position="1016"/>
    </location>
</feature>